<keyword evidence="2" id="KW-1185">Reference proteome</keyword>
<protein>
    <submittedName>
        <fullName evidence="1">Uncharacterized protein</fullName>
    </submittedName>
</protein>
<gene>
    <name evidence="1" type="ORF">NP493_1749g00059</name>
</gene>
<comment type="caution">
    <text evidence="1">The sequence shown here is derived from an EMBL/GenBank/DDBJ whole genome shotgun (WGS) entry which is preliminary data.</text>
</comment>
<reference evidence="1" key="1">
    <citation type="journal article" date="2023" name="Mol. Biol. Evol.">
        <title>Third-Generation Sequencing Reveals the Adaptive Role of the Epigenome in Three Deep-Sea Polychaetes.</title>
        <authorList>
            <person name="Perez M."/>
            <person name="Aroh O."/>
            <person name="Sun Y."/>
            <person name="Lan Y."/>
            <person name="Juniper S.K."/>
            <person name="Young C.R."/>
            <person name="Angers B."/>
            <person name="Qian P.Y."/>
        </authorList>
    </citation>
    <scope>NUCLEOTIDE SEQUENCE</scope>
    <source>
        <strain evidence="1">R07B-5</strain>
    </source>
</reference>
<sequence>MAEVDFGDAACTELAMDYNGNACLMRAPWHSLPTPNNAEYHTDFPSQFDDGDNTMTPDGGMSPYTCGFLCDDDALPSPTLLTALTPPSSSDAGSACDSSYEFTRFGLQNADYATGVYQGYPETYHLQNMDEYEYAPQCSSGYYMRPSEQPLETVNSFYPQGSVHTQGLPSSPPNYATLMAVGGPAAYATWKAAPPAVPTMSYAPVSAASLSPFGFLSGVTGDRCVKGE</sequence>
<organism evidence="1 2">
    <name type="scientific">Ridgeia piscesae</name>
    <name type="common">Tubeworm</name>
    <dbReference type="NCBI Taxonomy" id="27915"/>
    <lineage>
        <taxon>Eukaryota</taxon>
        <taxon>Metazoa</taxon>
        <taxon>Spiralia</taxon>
        <taxon>Lophotrochozoa</taxon>
        <taxon>Annelida</taxon>
        <taxon>Polychaeta</taxon>
        <taxon>Sedentaria</taxon>
        <taxon>Canalipalpata</taxon>
        <taxon>Sabellida</taxon>
        <taxon>Siboglinidae</taxon>
        <taxon>Ridgeia</taxon>
    </lineage>
</organism>
<accession>A0AAD9N8N1</accession>
<dbReference type="EMBL" id="JAODUO010001745">
    <property type="protein sequence ID" value="KAK2159101.1"/>
    <property type="molecule type" value="Genomic_DNA"/>
</dbReference>
<proteinExistence type="predicted"/>
<evidence type="ECO:0000313" key="1">
    <source>
        <dbReference type="EMBL" id="KAK2159101.1"/>
    </source>
</evidence>
<evidence type="ECO:0000313" key="2">
    <source>
        <dbReference type="Proteomes" id="UP001209878"/>
    </source>
</evidence>
<dbReference type="Proteomes" id="UP001209878">
    <property type="component" value="Unassembled WGS sequence"/>
</dbReference>
<dbReference type="AlphaFoldDB" id="A0AAD9N8N1"/>
<name>A0AAD9N8N1_RIDPI</name>